<evidence type="ECO:0000313" key="4">
    <source>
        <dbReference type="Proteomes" id="UP000234333"/>
    </source>
</evidence>
<organism evidence="3 4">
    <name type="scientific">Brevibacterium casei CIP 102111</name>
    <dbReference type="NCBI Taxonomy" id="1255625"/>
    <lineage>
        <taxon>Bacteria</taxon>
        <taxon>Bacillati</taxon>
        <taxon>Actinomycetota</taxon>
        <taxon>Actinomycetes</taxon>
        <taxon>Micrococcales</taxon>
        <taxon>Brevibacteriaceae</taxon>
        <taxon>Brevibacterium</taxon>
    </lineage>
</organism>
<feature type="region of interest" description="Disordered" evidence="1">
    <location>
        <begin position="452"/>
        <end position="493"/>
    </location>
</feature>
<reference evidence="3 4" key="1">
    <citation type="submission" date="2017-03" db="EMBL/GenBank/DDBJ databases">
        <authorList>
            <person name="Afonso C.L."/>
            <person name="Miller P.J."/>
            <person name="Scott M.A."/>
            <person name="Spackman E."/>
            <person name="Goraichik I."/>
            <person name="Dimitrov K.M."/>
            <person name="Suarez D.L."/>
            <person name="Swayne D.E."/>
        </authorList>
    </citation>
    <scope>NUCLEOTIDE SEQUENCE [LARGE SCALE GENOMIC DNA]</scope>
    <source>
        <strain evidence="3 4">CIP 102111</strain>
    </source>
</reference>
<dbReference type="Proteomes" id="UP000234333">
    <property type="component" value="Unassembled WGS sequence"/>
</dbReference>
<proteinExistence type="predicted"/>
<feature type="compositionally biased region" description="Basic and acidic residues" evidence="1">
    <location>
        <begin position="457"/>
        <end position="473"/>
    </location>
</feature>
<dbReference type="EMBL" id="FXZC01000002">
    <property type="protein sequence ID" value="SMX69673.1"/>
    <property type="molecule type" value="Genomic_DNA"/>
</dbReference>
<dbReference type="Gene3D" id="3.30.420.240">
    <property type="match status" value="1"/>
</dbReference>
<evidence type="ECO:0000313" key="3">
    <source>
        <dbReference type="EMBL" id="SMX69673.1"/>
    </source>
</evidence>
<gene>
    <name evidence="3" type="ORF">BC102111_00778</name>
</gene>
<dbReference type="AlphaFoldDB" id="A0A2H1I3E5"/>
<dbReference type="InterPro" id="IPR027417">
    <property type="entry name" value="P-loop_NTPase"/>
</dbReference>
<accession>A0A2H1I3E5</accession>
<dbReference type="Pfam" id="PF03354">
    <property type="entry name" value="TerL_ATPase"/>
    <property type="match status" value="1"/>
</dbReference>
<dbReference type="Gene3D" id="3.40.50.300">
    <property type="entry name" value="P-loop containing nucleotide triphosphate hydrolases"/>
    <property type="match status" value="1"/>
</dbReference>
<dbReference type="InterPro" id="IPR046461">
    <property type="entry name" value="TerL_ATPase"/>
</dbReference>
<evidence type="ECO:0000256" key="1">
    <source>
        <dbReference type="SAM" id="MobiDB-lite"/>
    </source>
</evidence>
<evidence type="ECO:0000259" key="2">
    <source>
        <dbReference type="Pfam" id="PF03354"/>
    </source>
</evidence>
<sequence length="514" mass="55751">MNRTKTTATLAALDLLAALPLENGARWGEMAHPFQLADARAIFDPEGPRRHFLLRGRGMSKTTDIAGITLSLLLTEAPANSTSLVYASDADQAELTMEALSGFVDRSGLRSSAKVLGRTVENTATGATLTVETSDGASAFGKRPWLQIVDELAVWPNTPNHRTLWSAISSAVPKVPGSRLIIITTAGSPTGIGAKRWQKALTSPAWHTSLHPGPSPWWTEEDIAEVKDDLTPSEWRRLILCEWSEADDALTSPADIEAVIRPGDPVLAPDPRREYVAALDVGTRRDLTALAVGHAEERAAGRVFIIDKVMSWRPSDSGGRVDLAEVEAASLRVCREYGAKLRFDRMQAEQLTTNLQRQGVRTEEFVFSSAGANRLARSLWGALRDRSLSLPDDDETREEFMSARMVETGPSTVKLQNPPGTHDDLVVAVGMIVADLSQRPAALMGGISIPGRSVAPSDERRLPTPHRSGEARRAVTPTGGIPPQAKRLTSAPRRVYAVAGKARPYGYETGRRRS</sequence>
<name>A0A2H1I3E5_9MICO</name>
<protein>
    <submittedName>
        <fullName evidence="3">Phage terminase-like protein, large subunit, contains N-terminal HTH domain</fullName>
    </submittedName>
</protein>
<feature type="domain" description="Terminase large subunit-like ATPase" evidence="2">
    <location>
        <begin position="56"/>
        <end position="188"/>
    </location>
</feature>